<dbReference type="OrthoDB" id="29773at2759"/>
<protein>
    <recommendedName>
        <fullName evidence="5">Sugar phosphate transporter domain-containing protein</fullName>
    </recommendedName>
</protein>
<feature type="transmembrane region" description="Helical" evidence="2">
    <location>
        <begin position="94"/>
        <end position="120"/>
    </location>
</feature>
<feature type="transmembrane region" description="Helical" evidence="2">
    <location>
        <begin position="231"/>
        <end position="255"/>
    </location>
</feature>
<dbReference type="AlphaFoldDB" id="A0A0G4EBC7"/>
<gene>
    <name evidence="3" type="ORF">Vbra_6854</name>
</gene>
<reference evidence="3 4" key="1">
    <citation type="submission" date="2014-11" db="EMBL/GenBank/DDBJ databases">
        <authorList>
            <person name="Zhu J."/>
            <person name="Qi W."/>
            <person name="Song R."/>
        </authorList>
    </citation>
    <scope>NUCLEOTIDE SEQUENCE [LARGE SCALE GENOMIC DNA]</scope>
</reference>
<feature type="transmembrane region" description="Helical" evidence="2">
    <location>
        <begin position="296"/>
        <end position="312"/>
    </location>
</feature>
<feature type="transmembrane region" description="Helical" evidence="2">
    <location>
        <begin position="156"/>
        <end position="176"/>
    </location>
</feature>
<accession>A0A0G4EBC7</accession>
<evidence type="ECO:0000313" key="3">
    <source>
        <dbReference type="EMBL" id="CEL92576.1"/>
    </source>
</evidence>
<evidence type="ECO:0008006" key="5">
    <source>
        <dbReference type="Google" id="ProtNLM"/>
    </source>
</evidence>
<keyword evidence="2" id="KW-0812">Transmembrane</keyword>
<feature type="region of interest" description="Disordered" evidence="1">
    <location>
        <begin position="317"/>
        <end position="376"/>
    </location>
</feature>
<keyword evidence="2" id="KW-1133">Transmembrane helix</keyword>
<dbReference type="PANTHER" id="PTHR13146">
    <property type="match status" value="1"/>
</dbReference>
<organism evidence="3 4">
    <name type="scientific">Vitrella brassicaformis (strain CCMP3155)</name>
    <dbReference type="NCBI Taxonomy" id="1169540"/>
    <lineage>
        <taxon>Eukaryota</taxon>
        <taxon>Sar</taxon>
        <taxon>Alveolata</taxon>
        <taxon>Colpodellida</taxon>
        <taxon>Vitrellaceae</taxon>
        <taxon>Vitrella</taxon>
    </lineage>
</organism>
<feature type="transmembrane region" description="Helical" evidence="2">
    <location>
        <begin position="12"/>
        <end position="31"/>
    </location>
</feature>
<dbReference type="OMA" id="TIPRWNT"/>
<evidence type="ECO:0000256" key="2">
    <source>
        <dbReference type="SAM" id="Phobius"/>
    </source>
</evidence>
<keyword evidence="2" id="KW-0472">Membrane</keyword>
<name>A0A0G4EBC7_VITBC</name>
<keyword evidence="4" id="KW-1185">Reference proteome</keyword>
<dbReference type="EMBL" id="CDMY01000091">
    <property type="protein sequence ID" value="CEL92576.1"/>
    <property type="molecule type" value="Genomic_DNA"/>
</dbReference>
<dbReference type="PANTHER" id="PTHR13146:SF1">
    <property type="entry name" value="SUGAR PHOSPHATE TRANSPORTER DOMAIN-CONTAINING PROTEIN"/>
    <property type="match status" value="1"/>
</dbReference>
<dbReference type="SUPFAM" id="SSF103481">
    <property type="entry name" value="Multidrug resistance efflux transporter EmrE"/>
    <property type="match status" value="1"/>
</dbReference>
<feature type="transmembrane region" description="Helical" evidence="2">
    <location>
        <begin position="43"/>
        <end position="62"/>
    </location>
</feature>
<dbReference type="InParanoid" id="A0A0G4EBC7"/>
<feature type="compositionally biased region" description="Low complexity" evidence="1">
    <location>
        <begin position="356"/>
        <end position="368"/>
    </location>
</feature>
<dbReference type="PhylomeDB" id="A0A0G4EBC7"/>
<feature type="compositionally biased region" description="Basic and acidic residues" evidence="1">
    <location>
        <begin position="334"/>
        <end position="344"/>
    </location>
</feature>
<dbReference type="STRING" id="1169540.A0A0G4EBC7"/>
<sequence>MGVDLDPEPTRWAVLGRCAIYLAVNCMHPLLTDAIKYHGGAPASTFLYVLPIYYAMLFLGFWNTKQSIWKCNWWAAVQIAGTDLMHQIFEKVGLVFAGSAVYMVLGSSSVVWTAFLAYLLLGKRLSSGQCVGILVICVGLTIRSVVIEFKSGPEELIGATCLFIAAILHGLSYVYNEKYLTGPNAIEGPNLVCMIGIVNSIVLTLWQLVWTIPRWNTLVVQNIRDRNGDPVVIIVCYLVLSSLCLIRSATLWYIIKHLGAVSSGVLKGTRTAITFVGSHFLFCHLQPSQCLTTTKGFSAAVCVAGVMTYSLSGRGKRLHNQRTESDLSTADSPRGSDKDKERGSETQALAKVEEGTTTVANTSTTTTTQRRHERAR</sequence>
<proteinExistence type="predicted"/>
<evidence type="ECO:0000313" key="4">
    <source>
        <dbReference type="Proteomes" id="UP000041254"/>
    </source>
</evidence>
<dbReference type="GO" id="GO:0016020">
    <property type="term" value="C:membrane"/>
    <property type="evidence" value="ECO:0007669"/>
    <property type="project" value="TreeGrafter"/>
</dbReference>
<feature type="transmembrane region" description="Helical" evidence="2">
    <location>
        <begin position="126"/>
        <end position="149"/>
    </location>
</feature>
<dbReference type="InterPro" id="IPR037185">
    <property type="entry name" value="EmrE-like"/>
</dbReference>
<dbReference type="VEuPathDB" id="CryptoDB:Vbra_6854"/>
<evidence type="ECO:0000256" key="1">
    <source>
        <dbReference type="SAM" id="MobiDB-lite"/>
    </source>
</evidence>
<feature type="transmembrane region" description="Helical" evidence="2">
    <location>
        <begin position="188"/>
        <end position="210"/>
    </location>
</feature>
<dbReference type="Proteomes" id="UP000041254">
    <property type="component" value="Unassembled WGS sequence"/>
</dbReference>